<sequence length="112" mass="11103">MRYTGGLPPFAVKPNGKCTSCVGAGADVMNGESNLTPATANNERSTSGTTATITGISTSTSAPTTTTSTRSPSTTAIPTTKGTSSAAATTTTGQSVQSLVCSLVLMRLAQAL</sequence>
<protein>
    <submittedName>
        <fullName evidence="3">Uncharacterized protein</fullName>
    </submittedName>
</protein>
<comment type="caution">
    <text evidence="3">The sequence shown here is derived from an EMBL/GenBank/DDBJ whole genome shotgun (WGS) entry which is preliminary data.</text>
</comment>
<reference evidence="3 4" key="1">
    <citation type="journal article" date="2022" name="Front. Cell. Infect. Microbiol.">
        <title>The Genomes of Two Strains of Taenia crassiceps the Animal Model for the Study of Human Cysticercosis.</title>
        <authorList>
            <person name="Bobes R.J."/>
            <person name="Estrada K."/>
            <person name="Rios-Valencia D.G."/>
            <person name="Calderon-Gallegos A."/>
            <person name="de la Torre P."/>
            <person name="Carrero J.C."/>
            <person name="Sanchez-Flores A."/>
            <person name="Laclette J.P."/>
        </authorList>
    </citation>
    <scope>NUCLEOTIDE SEQUENCE [LARGE SCALE GENOMIC DNA]</scope>
    <source>
        <strain evidence="3">WFUcys</strain>
    </source>
</reference>
<evidence type="ECO:0000313" key="2">
    <source>
        <dbReference type="EMBL" id="KAL5103634.1"/>
    </source>
</evidence>
<feature type="region of interest" description="Disordered" evidence="1">
    <location>
        <begin position="29"/>
        <end position="95"/>
    </location>
</feature>
<name>A0ABR4Q258_9CEST</name>
<accession>A0ABR4Q258</accession>
<evidence type="ECO:0000313" key="4">
    <source>
        <dbReference type="Proteomes" id="UP001651158"/>
    </source>
</evidence>
<organism evidence="3 4">
    <name type="scientific">Taenia crassiceps</name>
    <dbReference type="NCBI Taxonomy" id="6207"/>
    <lineage>
        <taxon>Eukaryota</taxon>
        <taxon>Metazoa</taxon>
        <taxon>Spiralia</taxon>
        <taxon>Lophotrochozoa</taxon>
        <taxon>Platyhelminthes</taxon>
        <taxon>Cestoda</taxon>
        <taxon>Eucestoda</taxon>
        <taxon>Cyclophyllidea</taxon>
        <taxon>Taeniidae</taxon>
        <taxon>Taenia</taxon>
    </lineage>
</organism>
<dbReference type="EMBL" id="JAKROA010000016">
    <property type="protein sequence ID" value="KAL5103648.1"/>
    <property type="molecule type" value="Genomic_DNA"/>
</dbReference>
<keyword evidence="4" id="KW-1185">Reference proteome</keyword>
<dbReference type="Proteomes" id="UP001651158">
    <property type="component" value="Unassembled WGS sequence"/>
</dbReference>
<proteinExistence type="predicted"/>
<evidence type="ECO:0000256" key="1">
    <source>
        <dbReference type="SAM" id="MobiDB-lite"/>
    </source>
</evidence>
<reference evidence="3" key="2">
    <citation type="submission" date="2024-12" db="EMBL/GenBank/DDBJ databases">
        <authorList>
            <person name="Estrada K."/>
            <person name="Bobes R.J."/>
            <person name="Sanchez-Flores A."/>
            <person name="Laclette J.P."/>
        </authorList>
    </citation>
    <scope>NUCLEOTIDE SEQUENCE</scope>
    <source>
        <strain evidence="3">WFUcys</strain>
        <tissue evidence="3">Peritoneal cavity of infected mice</tissue>
    </source>
</reference>
<dbReference type="EMBL" id="JAKROA010000016">
    <property type="protein sequence ID" value="KAL5103634.1"/>
    <property type="molecule type" value="Genomic_DNA"/>
</dbReference>
<feature type="compositionally biased region" description="Low complexity" evidence="1">
    <location>
        <begin position="44"/>
        <end position="93"/>
    </location>
</feature>
<gene>
    <name evidence="2" type="ORF">TcWFU_000857</name>
    <name evidence="3" type="ORF">TcWFU_001492</name>
</gene>
<evidence type="ECO:0000313" key="3">
    <source>
        <dbReference type="EMBL" id="KAL5103648.1"/>
    </source>
</evidence>
<feature type="compositionally biased region" description="Polar residues" evidence="1">
    <location>
        <begin position="31"/>
        <end position="43"/>
    </location>
</feature>